<dbReference type="GO" id="GO:0006412">
    <property type="term" value="P:translation"/>
    <property type="evidence" value="ECO:0007669"/>
    <property type="project" value="InterPro"/>
</dbReference>
<dbReference type="InterPro" id="IPR014726">
    <property type="entry name" value="Ribosomal_uL2_dom3"/>
</dbReference>
<dbReference type="InterPro" id="IPR008991">
    <property type="entry name" value="Translation_prot_SH3-like_sf"/>
</dbReference>
<dbReference type="GO" id="GO:0005840">
    <property type="term" value="C:ribosome"/>
    <property type="evidence" value="ECO:0007669"/>
    <property type="project" value="UniProtKB-KW"/>
</dbReference>
<keyword evidence="2" id="KW-0689">Ribosomal protein</keyword>
<comment type="similarity">
    <text evidence="1">Belongs to the universal ribosomal protein uL2 family.</text>
</comment>
<gene>
    <name evidence="6" type="ORF">BRAA07T28060Z</name>
    <name evidence="5" type="ORF">BRAPAZ1V2_A07P03130.2</name>
</gene>
<sequence>MGYICCEMIKLPSASKKIVPSGCRAMIGQVAGVGKTKKPMLKAENAYHKYRVKRNTWPKDPNGGGNHQHIGHVSAVRRDAAPGQKVGLIAARRTGRIRGQAAASAAKAD</sequence>
<dbReference type="InterPro" id="IPR022669">
    <property type="entry name" value="Ribosomal_uL2_C"/>
</dbReference>
<dbReference type="Proteomes" id="UP000694005">
    <property type="component" value="Chromosome A07"/>
</dbReference>
<organism evidence="6">
    <name type="scientific">Brassica campestris</name>
    <name type="common">Field mustard</name>
    <dbReference type="NCBI Taxonomy" id="3711"/>
    <lineage>
        <taxon>Eukaryota</taxon>
        <taxon>Viridiplantae</taxon>
        <taxon>Streptophyta</taxon>
        <taxon>Embryophyta</taxon>
        <taxon>Tracheophyta</taxon>
        <taxon>Spermatophyta</taxon>
        <taxon>Magnoliopsida</taxon>
        <taxon>eudicotyledons</taxon>
        <taxon>Gunneridae</taxon>
        <taxon>Pentapetalae</taxon>
        <taxon>rosids</taxon>
        <taxon>malvids</taxon>
        <taxon>Brassicales</taxon>
        <taxon>Brassicaceae</taxon>
        <taxon>Brassiceae</taxon>
        <taxon>Brassica</taxon>
    </lineage>
</organism>
<dbReference type="InterPro" id="IPR002171">
    <property type="entry name" value="Ribosomal_uL2"/>
</dbReference>
<dbReference type="GO" id="GO:1990904">
    <property type="term" value="C:ribonucleoprotein complex"/>
    <property type="evidence" value="ECO:0007669"/>
    <property type="project" value="UniProtKB-KW"/>
</dbReference>
<evidence type="ECO:0000259" key="4">
    <source>
        <dbReference type="SMART" id="SM01382"/>
    </source>
</evidence>
<dbReference type="PANTHER" id="PTHR13691">
    <property type="entry name" value="RIBOSOMAL PROTEIN L2"/>
    <property type="match status" value="1"/>
</dbReference>
<dbReference type="PANTHER" id="PTHR13691:SF50">
    <property type="entry name" value="LARGE RIBOSOMAL SUBUNIT PROTEIN UL2 C-TERMINAL DOMAIN-CONTAINING PROTEIN"/>
    <property type="match status" value="1"/>
</dbReference>
<dbReference type="Gramene" id="A07p03130.2_BraZ1">
    <property type="protein sequence ID" value="A07p03130.2_BraZ1.CDS"/>
    <property type="gene ID" value="A07g03130.2_BraZ1"/>
</dbReference>
<dbReference type="SMART" id="SM01382">
    <property type="entry name" value="Ribosomal_L2_C"/>
    <property type="match status" value="1"/>
</dbReference>
<dbReference type="Pfam" id="PF03947">
    <property type="entry name" value="Ribosomal_L2_C"/>
    <property type="match status" value="1"/>
</dbReference>
<evidence type="ECO:0000313" key="5">
    <source>
        <dbReference type="EMBL" id="CAG7900669.1"/>
    </source>
</evidence>
<dbReference type="GO" id="GO:0003735">
    <property type="term" value="F:structural constituent of ribosome"/>
    <property type="evidence" value="ECO:0007669"/>
    <property type="project" value="InterPro"/>
</dbReference>
<dbReference type="SUPFAM" id="SSF50104">
    <property type="entry name" value="Translation proteins SH3-like domain"/>
    <property type="match status" value="1"/>
</dbReference>
<evidence type="ECO:0000313" key="6">
    <source>
        <dbReference type="EMBL" id="VDC95534.1"/>
    </source>
</evidence>
<evidence type="ECO:0000256" key="2">
    <source>
        <dbReference type="ARBA" id="ARBA00022980"/>
    </source>
</evidence>
<proteinExistence type="inferred from homology"/>
<dbReference type="EMBL" id="LS974623">
    <property type="protein sequence ID" value="CAG7900669.1"/>
    <property type="molecule type" value="Genomic_DNA"/>
</dbReference>
<protein>
    <recommendedName>
        <fullName evidence="4">Large ribosomal subunit protein uL2 C-terminal domain-containing protein</fullName>
    </recommendedName>
</protein>
<evidence type="ECO:0000256" key="1">
    <source>
        <dbReference type="ARBA" id="ARBA00005636"/>
    </source>
</evidence>
<dbReference type="Gene3D" id="4.10.950.10">
    <property type="entry name" value="Ribosomal protein L2, domain 3"/>
    <property type="match status" value="1"/>
</dbReference>
<feature type="domain" description="Large ribosomal subunit protein uL2 C-terminal" evidence="4">
    <location>
        <begin position="3"/>
        <end position="82"/>
    </location>
</feature>
<keyword evidence="3" id="KW-0687">Ribonucleoprotein</keyword>
<reference evidence="6" key="1">
    <citation type="submission" date="2018-11" db="EMBL/GenBank/DDBJ databases">
        <authorList>
            <consortium name="Genoscope - CEA"/>
            <person name="William W."/>
        </authorList>
    </citation>
    <scope>NUCLEOTIDE SEQUENCE</scope>
</reference>
<dbReference type="AlphaFoldDB" id="A0A3P6B8P0"/>
<name>A0A3P6B8P0_BRACM</name>
<dbReference type="EMBL" id="LR031574">
    <property type="protein sequence ID" value="VDC95534.1"/>
    <property type="molecule type" value="Genomic_DNA"/>
</dbReference>
<accession>A0A3P6B8P0</accession>
<evidence type="ECO:0000256" key="3">
    <source>
        <dbReference type="ARBA" id="ARBA00023274"/>
    </source>
</evidence>